<feature type="coiled-coil region" evidence="1">
    <location>
        <begin position="35"/>
        <end position="72"/>
    </location>
</feature>
<gene>
    <name evidence="3" type="ORF">SAMN02787144_101614</name>
</gene>
<sequence>MVIAMQPTDSGAASANPSWVAVDMGALIHQCDAELAQHDAMLDRLTSGVAALEAEKQAVRSARQQVVLTREEALRVQEMLHAAARAGAALRSGQREGGSSFKDVPDPDECKGADACADEAADSSDAAATSAEEGSHTGKASTAFDASKLGPRGMQAMQIINSEPTLQWTGKLLAVRLEGQEVEADGKAHNRARTLMDDLAKKQLVAKMYSDDGRRCYFVAAAATEAA</sequence>
<keyword evidence="1" id="KW-0175">Coiled coil</keyword>
<evidence type="ECO:0000313" key="4">
    <source>
        <dbReference type="Proteomes" id="UP000181909"/>
    </source>
</evidence>
<evidence type="ECO:0000313" key="3">
    <source>
        <dbReference type="EMBL" id="SFY27871.1"/>
    </source>
</evidence>
<dbReference type="EMBL" id="FPJO01000016">
    <property type="protein sequence ID" value="SFY27871.1"/>
    <property type="molecule type" value="Genomic_DNA"/>
</dbReference>
<organism evidence="3 4">
    <name type="scientific">Streptomyces atratus</name>
    <dbReference type="NCBI Taxonomy" id="1893"/>
    <lineage>
        <taxon>Bacteria</taxon>
        <taxon>Bacillati</taxon>
        <taxon>Actinomycetota</taxon>
        <taxon>Actinomycetes</taxon>
        <taxon>Kitasatosporales</taxon>
        <taxon>Streptomycetaceae</taxon>
        <taxon>Streptomyces</taxon>
    </lineage>
</organism>
<accession>A0A1K2DWR9</accession>
<protein>
    <submittedName>
        <fullName evidence="3">Uncharacterized protein</fullName>
    </submittedName>
</protein>
<evidence type="ECO:0000256" key="2">
    <source>
        <dbReference type="SAM" id="MobiDB-lite"/>
    </source>
</evidence>
<feature type="compositionally biased region" description="Basic and acidic residues" evidence="2">
    <location>
        <begin position="103"/>
        <end position="112"/>
    </location>
</feature>
<evidence type="ECO:0000256" key="1">
    <source>
        <dbReference type="SAM" id="Coils"/>
    </source>
</evidence>
<dbReference type="AlphaFoldDB" id="A0A1K2DWR9"/>
<reference evidence="3 4" key="1">
    <citation type="submission" date="2016-11" db="EMBL/GenBank/DDBJ databases">
        <authorList>
            <person name="Jaros S."/>
            <person name="Januszkiewicz K."/>
            <person name="Wedrychowicz H."/>
        </authorList>
    </citation>
    <scope>NUCLEOTIDE SEQUENCE [LARGE SCALE GENOMIC DNA]</scope>
    <source>
        <strain evidence="3 4">OK807</strain>
    </source>
</reference>
<dbReference type="OrthoDB" id="4146354at2"/>
<feature type="region of interest" description="Disordered" evidence="2">
    <location>
        <begin position="91"/>
        <end position="147"/>
    </location>
</feature>
<name>A0A1K2DWR9_STRAR</name>
<feature type="compositionally biased region" description="Low complexity" evidence="2">
    <location>
        <begin position="123"/>
        <end position="132"/>
    </location>
</feature>
<proteinExistence type="predicted"/>
<dbReference type="Proteomes" id="UP000181909">
    <property type="component" value="Unassembled WGS sequence"/>
</dbReference>